<dbReference type="Proteomes" id="UP000325780">
    <property type="component" value="Unassembled WGS sequence"/>
</dbReference>
<feature type="compositionally biased region" description="Polar residues" evidence="1">
    <location>
        <begin position="180"/>
        <end position="197"/>
    </location>
</feature>
<feature type="domain" description="Ubiquitin 3 binding protein But2 C-terminal" evidence="2">
    <location>
        <begin position="351"/>
        <end position="491"/>
    </location>
</feature>
<feature type="compositionally biased region" description="Polar residues" evidence="1">
    <location>
        <begin position="360"/>
        <end position="370"/>
    </location>
</feature>
<dbReference type="InterPro" id="IPR054508">
    <property type="entry name" value="PIR1-like_C"/>
</dbReference>
<name>A0A5N6TSD9_ASPAV</name>
<feature type="compositionally biased region" description="Low complexity" evidence="1">
    <location>
        <begin position="246"/>
        <end position="278"/>
    </location>
</feature>
<feature type="region of interest" description="Disordered" evidence="1">
    <location>
        <begin position="246"/>
        <end position="370"/>
    </location>
</feature>
<keyword evidence="5" id="KW-1185">Reference proteome</keyword>
<accession>A0A5N6TSD9</accession>
<dbReference type="Pfam" id="PF22799">
    <property type="entry name" value="PIR1-like_C"/>
    <property type="match status" value="1"/>
</dbReference>
<organism evidence="4 5">
    <name type="scientific">Aspergillus avenaceus</name>
    <dbReference type="NCBI Taxonomy" id="36643"/>
    <lineage>
        <taxon>Eukaryota</taxon>
        <taxon>Fungi</taxon>
        <taxon>Dikarya</taxon>
        <taxon>Ascomycota</taxon>
        <taxon>Pezizomycotina</taxon>
        <taxon>Eurotiomycetes</taxon>
        <taxon>Eurotiomycetidae</taxon>
        <taxon>Eurotiales</taxon>
        <taxon>Aspergillaceae</taxon>
        <taxon>Aspergillus</taxon>
        <taxon>Aspergillus subgen. Circumdati</taxon>
    </lineage>
</organism>
<dbReference type="Pfam" id="PF09792">
    <property type="entry name" value="But2"/>
    <property type="match status" value="1"/>
</dbReference>
<feature type="region of interest" description="Disordered" evidence="1">
    <location>
        <begin position="149"/>
        <end position="215"/>
    </location>
</feature>
<evidence type="ECO:0000259" key="2">
    <source>
        <dbReference type="Pfam" id="PF09792"/>
    </source>
</evidence>
<protein>
    <submittedName>
        <fullName evidence="4">Ubiquitin 3 binding protein But2 C-terminal domain-containing protein</fullName>
    </submittedName>
</protein>
<gene>
    <name evidence="4" type="ORF">BDV25DRAFT_156696</name>
</gene>
<dbReference type="EMBL" id="ML742129">
    <property type="protein sequence ID" value="KAE8149276.1"/>
    <property type="molecule type" value="Genomic_DNA"/>
</dbReference>
<evidence type="ECO:0000313" key="5">
    <source>
        <dbReference type="Proteomes" id="UP000325780"/>
    </source>
</evidence>
<dbReference type="InterPro" id="IPR018620">
    <property type="entry name" value="Ubiquitin3-bd_protein_But2_C"/>
</dbReference>
<dbReference type="OrthoDB" id="4657524at2759"/>
<evidence type="ECO:0000313" key="4">
    <source>
        <dbReference type="EMBL" id="KAE8149276.1"/>
    </source>
</evidence>
<dbReference type="PANTHER" id="PTHR39613">
    <property type="entry name" value="ANCHORED CELL WALL PROTEIN, PUTATIVE (AFU_ORTHOLOGUE AFUA_4G08960)-RELATED"/>
    <property type="match status" value="1"/>
</dbReference>
<feature type="compositionally biased region" description="Polar residues" evidence="1">
    <location>
        <begin position="326"/>
        <end position="339"/>
    </location>
</feature>
<proteinExistence type="predicted"/>
<feature type="compositionally biased region" description="Low complexity" evidence="1">
    <location>
        <begin position="293"/>
        <end position="325"/>
    </location>
</feature>
<dbReference type="AlphaFoldDB" id="A0A5N6TSD9"/>
<dbReference type="PANTHER" id="PTHR39613:SF1">
    <property type="entry name" value="ANCHORED CELL WALL PROTEIN, PUTATIVE (AFU_ORTHOLOGUE AFUA_4G08960)-RELATED"/>
    <property type="match status" value="1"/>
</dbReference>
<evidence type="ECO:0000259" key="3">
    <source>
        <dbReference type="Pfam" id="PF22799"/>
    </source>
</evidence>
<feature type="compositionally biased region" description="Low complexity" evidence="1">
    <location>
        <begin position="198"/>
        <end position="215"/>
    </location>
</feature>
<evidence type="ECO:0000256" key="1">
    <source>
        <dbReference type="SAM" id="MobiDB-lite"/>
    </source>
</evidence>
<feature type="compositionally biased region" description="Low complexity" evidence="1">
    <location>
        <begin position="149"/>
        <end position="174"/>
    </location>
</feature>
<reference evidence="4 5" key="1">
    <citation type="submission" date="2019-04" db="EMBL/GenBank/DDBJ databases">
        <title>Friends and foes A comparative genomics study of 23 Aspergillus species from section Flavi.</title>
        <authorList>
            <consortium name="DOE Joint Genome Institute"/>
            <person name="Kjaerbolling I."/>
            <person name="Vesth T."/>
            <person name="Frisvad J.C."/>
            <person name="Nybo J.L."/>
            <person name="Theobald S."/>
            <person name="Kildgaard S."/>
            <person name="Isbrandt T."/>
            <person name="Kuo A."/>
            <person name="Sato A."/>
            <person name="Lyhne E.K."/>
            <person name="Kogle M.E."/>
            <person name="Wiebenga A."/>
            <person name="Kun R.S."/>
            <person name="Lubbers R.J."/>
            <person name="Makela M.R."/>
            <person name="Barry K."/>
            <person name="Chovatia M."/>
            <person name="Clum A."/>
            <person name="Daum C."/>
            <person name="Haridas S."/>
            <person name="He G."/>
            <person name="LaButti K."/>
            <person name="Lipzen A."/>
            <person name="Mondo S."/>
            <person name="Riley R."/>
            <person name="Salamov A."/>
            <person name="Simmons B.A."/>
            <person name="Magnuson J.K."/>
            <person name="Henrissat B."/>
            <person name="Mortensen U.H."/>
            <person name="Larsen T.O."/>
            <person name="Devries R.P."/>
            <person name="Grigoriev I.V."/>
            <person name="Machida M."/>
            <person name="Baker S.E."/>
            <person name="Andersen M.R."/>
        </authorList>
    </citation>
    <scope>NUCLEOTIDE SEQUENCE [LARGE SCALE GENOMIC DNA]</scope>
    <source>
        <strain evidence="4 5">IBT 18842</strain>
    </source>
</reference>
<sequence length="501" mass="49450">MKNFATVAAFAAGANALVGRSNSCCFHINASGGASGTVGQLDDGQNRIYGGLSPVEFCIDSNGGITDASGRGCIITGPTTQLQCDEGATATTGFTVDSQGQISYKGDQDFVACETGQDGGLNIYTTESDAMTGCKDVKLSADSCANSGASSSSSSSVAVPGSSTPIPGPSSSASVPYVPGQSSSASVPYVPGQSSTASVPYVPGQSPSPSVPVVPGQSSGVYPVPGSSTGGTVTVHTTVTATYCESGTAPAGTPGVPGTSGIPGVPGSSSIPVVPGTSEVPGVPGASSTSVIPGTSGTPVPGTSGVPGTPGTSGTPGASGSQPSQTATGSQPSGTSTAGGSCPTDLSGDYEYPHLIIPVDSSSPDDAPGTSYNGTITDTVSTIFNFDIPSSDSGKTCSLVFLFPKKEDLETSSYSFSGDGKVEFSSLASAATESTSYNNAPSVKEDLGDFTISPGNSYLVSTFACPAGEAVSYEMKNAGSTELDFFEDYNPSPLGLYITVC</sequence>
<feature type="domain" description="Cell wall mannoprotein PIR1-like C-terminal" evidence="3">
    <location>
        <begin position="63"/>
        <end position="137"/>
    </location>
</feature>